<dbReference type="Gene3D" id="2.30.24.10">
    <property type="entry name" value="CAT RNA-binding domain"/>
    <property type="match status" value="1"/>
</dbReference>
<evidence type="ECO:0000256" key="2">
    <source>
        <dbReference type="ARBA" id="ARBA00022737"/>
    </source>
</evidence>
<name>A0ABY1GZE7_9STAP</name>
<accession>A0ABY1GZE7</accession>
<keyword evidence="2" id="KW-0677">Repeat</keyword>
<feature type="domain" description="PRD" evidence="3">
    <location>
        <begin position="66"/>
        <end position="174"/>
    </location>
</feature>
<dbReference type="PROSITE" id="PS00654">
    <property type="entry name" value="PRD_1"/>
    <property type="match status" value="1"/>
</dbReference>
<dbReference type="InterPro" id="IPR011608">
    <property type="entry name" value="PRD"/>
</dbReference>
<dbReference type="Gene3D" id="1.10.1790.10">
    <property type="entry name" value="PRD domain"/>
    <property type="match status" value="1"/>
</dbReference>
<comment type="similarity">
    <text evidence="1">Belongs to the transcriptional antiterminator BglG family. GlcT subfamily.</text>
</comment>
<dbReference type="InterPro" id="IPR036634">
    <property type="entry name" value="PRD_sf"/>
</dbReference>
<dbReference type="Proteomes" id="UP000182665">
    <property type="component" value="Unassembled WGS sequence"/>
</dbReference>
<dbReference type="Gene3D" id="1.20.58.1950">
    <property type="match status" value="1"/>
</dbReference>
<dbReference type="SMART" id="SM01061">
    <property type="entry name" value="CAT_RBD"/>
    <property type="match status" value="1"/>
</dbReference>
<dbReference type="PANTHER" id="PTHR30185:SF16">
    <property type="entry name" value="PROTEIN GLCT"/>
    <property type="match status" value="1"/>
</dbReference>
<dbReference type="Gene3D" id="1.20.890.100">
    <property type="match status" value="1"/>
</dbReference>
<sequence>MMGKYKISKILNNNVIICTNKNQEVVLIGKGIGFNKKQGYTLDESASIEKVYKLDLDKHKEHYKTLVEMADDHVLQAVIEAVNLITNTTLDVNDENLVVALTDHIIFAYKRLKQNQIISNPFAMETKYLYRDAYQIAEKVIDRLNEQLDVDFPEDEIGFIALHIASNSEELSMREMALINQLINKSITIIETDLQHQVDQSSIQYQRFIRHVQFLIRRLRNNETLHAQNDFVDMVKNQYPSCYSTAFKILKMIQMEFDITVNDVEIIYLTLHIHHFEAQMKLD</sequence>
<protein>
    <submittedName>
        <fullName evidence="4">Transcriptional antiterminator, BglG family</fullName>
    </submittedName>
</protein>
<dbReference type="InterPro" id="IPR001550">
    <property type="entry name" value="Transcrpt_antitermin_CS"/>
</dbReference>
<comment type="caution">
    <text evidence="4">The sequence shown here is derived from an EMBL/GenBank/DDBJ whole genome shotgun (WGS) entry which is preliminary data.</text>
</comment>
<dbReference type="InterPro" id="IPR036650">
    <property type="entry name" value="CAT_RNA-bd_dom_sf"/>
</dbReference>
<dbReference type="InterPro" id="IPR004341">
    <property type="entry name" value="CAT_RNA-bd_dom"/>
</dbReference>
<proteinExistence type="inferred from homology"/>
<gene>
    <name evidence="4" type="ORF">SAMN03097721_00531</name>
</gene>
<evidence type="ECO:0000259" key="3">
    <source>
        <dbReference type="PROSITE" id="PS51372"/>
    </source>
</evidence>
<evidence type="ECO:0000256" key="1">
    <source>
        <dbReference type="ARBA" id="ARBA00009115"/>
    </source>
</evidence>
<feature type="domain" description="PRD" evidence="3">
    <location>
        <begin position="175"/>
        <end position="283"/>
    </location>
</feature>
<dbReference type="Pfam" id="PF00874">
    <property type="entry name" value="PRD"/>
    <property type="match status" value="2"/>
</dbReference>
<dbReference type="Pfam" id="PF03123">
    <property type="entry name" value="CAT_RBD"/>
    <property type="match status" value="1"/>
</dbReference>
<reference evidence="4 5" key="1">
    <citation type="submission" date="2016-11" db="EMBL/GenBank/DDBJ databases">
        <authorList>
            <person name="Varghese N."/>
            <person name="Submissions S."/>
        </authorList>
    </citation>
    <scope>NUCLEOTIDE SEQUENCE [LARGE SCALE GENOMIC DNA]</scope>
    <source>
        <strain evidence="4 5">NFIX07</strain>
    </source>
</reference>
<evidence type="ECO:0000313" key="4">
    <source>
        <dbReference type="EMBL" id="SFZ73162.1"/>
    </source>
</evidence>
<keyword evidence="5" id="KW-1185">Reference proteome</keyword>
<dbReference type="SUPFAM" id="SSF50151">
    <property type="entry name" value="SacY-like RNA-binding domain"/>
    <property type="match status" value="1"/>
</dbReference>
<dbReference type="InterPro" id="IPR050661">
    <property type="entry name" value="BglG_antiterminators"/>
</dbReference>
<dbReference type="PROSITE" id="PS51372">
    <property type="entry name" value="PRD_2"/>
    <property type="match status" value="2"/>
</dbReference>
<dbReference type="NCBIfam" id="NF047357">
    <property type="entry name" value="antiterm_GlcT"/>
    <property type="match status" value="1"/>
</dbReference>
<evidence type="ECO:0000313" key="5">
    <source>
        <dbReference type="Proteomes" id="UP000182665"/>
    </source>
</evidence>
<dbReference type="EMBL" id="FPKT01000001">
    <property type="protein sequence ID" value="SFZ73162.1"/>
    <property type="molecule type" value="Genomic_DNA"/>
</dbReference>
<organism evidence="4 5">
    <name type="scientific">Staphylococcus pasteuri</name>
    <dbReference type="NCBI Taxonomy" id="45972"/>
    <lineage>
        <taxon>Bacteria</taxon>
        <taxon>Bacillati</taxon>
        <taxon>Bacillota</taxon>
        <taxon>Bacilli</taxon>
        <taxon>Bacillales</taxon>
        <taxon>Staphylococcaceae</taxon>
        <taxon>Staphylococcus</taxon>
    </lineage>
</organism>
<dbReference type="SUPFAM" id="SSF63520">
    <property type="entry name" value="PTS-regulatory domain, PRD"/>
    <property type="match status" value="2"/>
</dbReference>
<dbReference type="PANTHER" id="PTHR30185">
    <property type="entry name" value="CRYPTIC BETA-GLUCOSIDE BGL OPERON ANTITERMINATOR"/>
    <property type="match status" value="1"/>
</dbReference>